<accession>A0ABW1SQH7</accession>
<comment type="similarity">
    <text evidence="1">Belongs to the YoeB family.</text>
</comment>
<keyword evidence="5" id="KW-0378">Hydrolase</keyword>
<keyword evidence="3" id="KW-0540">Nuclease</keyword>
<dbReference type="EMBL" id="JBHSSK010000013">
    <property type="protein sequence ID" value="MFC6206735.1"/>
    <property type="molecule type" value="Genomic_DNA"/>
</dbReference>
<keyword evidence="4" id="KW-0255">Endonuclease</keyword>
<evidence type="ECO:0000313" key="8">
    <source>
        <dbReference type="EMBL" id="MFC6206735.1"/>
    </source>
</evidence>
<dbReference type="InterPro" id="IPR009614">
    <property type="entry name" value="YoeB_toxin"/>
</dbReference>
<dbReference type="NCBIfam" id="TIGR02116">
    <property type="entry name" value="toxin_Txe_YoeB"/>
    <property type="match status" value="1"/>
</dbReference>
<evidence type="ECO:0000256" key="6">
    <source>
        <dbReference type="ARBA" id="ARBA00030388"/>
    </source>
</evidence>
<dbReference type="Proteomes" id="UP001596254">
    <property type="component" value="Unassembled WGS sequence"/>
</dbReference>
<dbReference type="Gene3D" id="3.30.2310.20">
    <property type="entry name" value="RelE-like"/>
    <property type="match status" value="1"/>
</dbReference>
<name>A0ABW1SQH7_9LACO</name>
<dbReference type="SUPFAM" id="SSF143011">
    <property type="entry name" value="RelE-like"/>
    <property type="match status" value="1"/>
</dbReference>
<gene>
    <name evidence="8" type="ORF">ACFP1G_04495</name>
</gene>
<proteinExistence type="inferred from homology"/>
<keyword evidence="2" id="KW-1277">Toxin-antitoxin system</keyword>
<evidence type="ECO:0000256" key="2">
    <source>
        <dbReference type="ARBA" id="ARBA00022649"/>
    </source>
</evidence>
<dbReference type="PANTHER" id="PTHR38039">
    <property type="entry name" value="TOXIN YOEB"/>
    <property type="match status" value="1"/>
</dbReference>
<evidence type="ECO:0000256" key="1">
    <source>
        <dbReference type="ARBA" id="ARBA00008172"/>
    </source>
</evidence>
<dbReference type="Pfam" id="PF06769">
    <property type="entry name" value="YoeB_toxin"/>
    <property type="match status" value="1"/>
</dbReference>
<evidence type="ECO:0000256" key="4">
    <source>
        <dbReference type="ARBA" id="ARBA00022759"/>
    </source>
</evidence>
<evidence type="ECO:0000256" key="7">
    <source>
        <dbReference type="ARBA" id="ARBA00050056"/>
    </source>
</evidence>
<evidence type="ECO:0000256" key="3">
    <source>
        <dbReference type="ARBA" id="ARBA00022722"/>
    </source>
</evidence>
<evidence type="ECO:0000313" key="9">
    <source>
        <dbReference type="Proteomes" id="UP001596254"/>
    </source>
</evidence>
<organism evidence="8 9">
    <name type="scientific">Levilactobacillus tongjiangensis</name>
    <dbReference type="NCBI Taxonomy" id="2486023"/>
    <lineage>
        <taxon>Bacteria</taxon>
        <taxon>Bacillati</taxon>
        <taxon>Bacillota</taxon>
        <taxon>Bacilli</taxon>
        <taxon>Lactobacillales</taxon>
        <taxon>Lactobacillaceae</taxon>
        <taxon>Levilactobacillus</taxon>
    </lineage>
</organism>
<dbReference type="PANTHER" id="PTHR38039:SF1">
    <property type="entry name" value="TOXIN YOEB"/>
    <property type="match status" value="1"/>
</dbReference>
<dbReference type="RefSeq" id="WP_125694435.1">
    <property type="nucleotide sequence ID" value="NZ_JBHSSK010000013.1"/>
</dbReference>
<reference evidence="9" key="1">
    <citation type="journal article" date="2019" name="Int. J. Syst. Evol. Microbiol.">
        <title>The Global Catalogue of Microorganisms (GCM) 10K type strain sequencing project: providing services to taxonomists for standard genome sequencing and annotation.</title>
        <authorList>
            <consortium name="The Broad Institute Genomics Platform"/>
            <consortium name="The Broad Institute Genome Sequencing Center for Infectious Disease"/>
            <person name="Wu L."/>
            <person name="Ma J."/>
        </authorList>
    </citation>
    <scope>NUCLEOTIDE SEQUENCE [LARGE SCALE GENOMIC DNA]</scope>
    <source>
        <strain evidence="9">CCM 8905</strain>
    </source>
</reference>
<evidence type="ECO:0000256" key="5">
    <source>
        <dbReference type="ARBA" id="ARBA00022801"/>
    </source>
</evidence>
<comment type="caution">
    <text evidence="8">The sequence shown here is derived from an EMBL/GenBank/DDBJ whole genome shotgun (WGS) entry which is preliminary data.</text>
</comment>
<sequence length="85" mass="9492">MNSLFTTNAWSDYVALQRADLGLLLRVNDLLTAIMENPTKGPGQPEALHGVFGGCWTRRIDARHRLIYRVEGQTVIVLSCRDHAA</sequence>
<keyword evidence="9" id="KW-1185">Reference proteome</keyword>
<protein>
    <recommendedName>
        <fullName evidence="7">Endoribonuclease YoeB</fullName>
    </recommendedName>
    <alternativeName>
        <fullName evidence="6">Putative mRNA interferase YoeB</fullName>
    </alternativeName>
</protein>
<dbReference type="InterPro" id="IPR035093">
    <property type="entry name" value="RelE/ParE_toxin_dom_sf"/>
</dbReference>